<organism evidence="2 3">
    <name type="scientific">Cardiocondyla obscurior</name>
    <dbReference type="NCBI Taxonomy" id="286306"/>
    <lineage>
        <taxon>Eukaryota</taxon>
        <taxon>Metazoa</taxon>
        <taxon>Ecdysozoa</taxon>
        <taxon>Arthropoda</taxon>
        <taxon>Hexapoda</taxon>
        <taxon>Insecta</taxon>
        <taxon>Pterygota</taxon>
        <taxon>Neoptera</taxon>
        <taxon>Endopterygota</taxon>
        <taxon>Hymenoptera</taxon>
        <taxon>Apocrita</taxon>
        <taxon>Aculeata</taxon>
        <taxon>Formicoidea</taxon>
        <taxon>Formicidae</taxon>
        <taxon>Myrmicinae</taxon>
        <taxon>Cardiocondyla</taxon>
    </lineage>
</organism>
<dbReference type="AlphaFoldDB" id="A0AAW2EQY1"/>
<keyword evidence="3" id="KW-1185">Reference proteome</keyword>
<sequence length="112" mass="13059">MRRKVTLKEVISVVKLSIFLIQGWPLPKNATKLRVCCLKLYYCLCVITIMCLCISLIYSATNHLDNLLFLTNLSVMISGTFHANINFIFNNIYRHYIQVQLIFINSTYVFFV</sequence>
<evidence type="ECO:0000313" key="2">
    <source>
        <dbReference type="EMBL" id="KAL0105542.1"/>
    </source>
</evidence>
<comment type="caution">
    <text evidence="2">The sequence shown here is derived from an EMBL/GenBank/DDBJ whole genome shotgun (WGS) entry which is preliminary data.</text>
</comment>
<dbReference type="Proteomes" id="UP001430953">
    <property type="component" value="Unassembled WGS sequence"/>
</dbReference>
<keyword evidence="1" id="KW-1133">Transmembrane helix</keyword>
<name>A0AAW2EQY1_9HYME</name>
<proteinExistence type="predicted"/>
<feature type="transmembrane region" description="Helical" evidence="1">
    <location>
        <begin position="40"/>
        <end position="61"/>
    </location>
</feature>
<protein>
    <submittedName>
        <fullName evidence="2">Uncharacterized protein</fullName>
    </submittedName>
</protein>
<evidence type="ECO:0000313" key="3">
    <source>
        <dbReference type="Proteomes" id="UP001430953"/>
    </source>
</evidence>
<evidence type="ECO:0000256" key="1">
    <source>
        <dbReference type="SAM" id="Phobius"/>
    </source>
</evidence>
<feature type="transmembrane region" description="Helical" evidence="1">
    <location>
        <begin position="67"/>
        <end position="89"/>
    </location>
</feature>
<keyword evidence="1" id="KW-0812">Transmembrane</keyword>
<accession>A0AAW2EQY1</accession>
<keyword evidence="1" id="KW-0472">Membrane</keyword>
<dbReference type="EMBL" id="JADYXP020000019">
    <property type="protein sequence ID" value="KAL0105542.1"/>
    <property type="molecule type" value="Genomic_DNA"/>
</dbReference>
<gene>
    <name evidence="2" type="ORF">PUN28_016904</name>
</gene>
<reference evidence="2 3" key="1">
    <citation type="submission" date="2023-03" db="EMBL/GenBank/DDBJ databases">
        <title>High recombination rates correlate with genetic variation in Cardiocondyla obscurior ants.</title>
        <authorList>
            <person name="Errbii M."/>
        </authorList>
    </citation>
    <scope>NUCLEOTIDE SEQUENCE [LARGE SCALE GENOMIC DNA]</scope>
    <source>
        <strain evidence="2">Alpha-2009</strain>
        <tissue evidence="2">Whole body</tissue>
    </source>
</reference>